<accession>A0A0L6ULU1</accession>
<dbReference type="EMBL" id="LAVV01010308">
    <property type="protein sequence ID" value="KNZ49247.1"/>
    <property type="molecule type" value="Genomic_DNA"/>
</dbReference>
<dbReference type="VEuPathDB" id="FungiDB:VP01_5129g1"/>
<feature type="non-terminal residue" evidence="2">
    <location>
        <position position="449"/>
    </location>
</feature>
<gene>
    <name evidence="2" type="ORF">VP01_5129g1</name>
</gene>
<proteinExistence type="predicted"/>
<comment type="caution">
    <text evidence="2">The sequence shown here is derived from an EMBL/GenBank/DDBJ whole genome shotgun (WGS) entry which is preliminary data.</text>
</comment>
<dbReference type="Gene3D" id="2.60.120.620">
    <property type="entry name" value="q2cbj1_9rhob like domain"/>
    <property type="match status" value="1"/>
</dbReference>
<evidence type="ECO:0000256" key="1">
    <source>
        <dbReference type="SAM" id="MobiDB-lite"/>
    </source>
</evidence>
<dbReference type="PANTHER" id="PTHR33099:SF7">
    <property type="entry name" value="MYND-TYPE DOMAIN-CONTAINING PROTEIN"/>
    <property type="match status" value="1"/>
</dbReference>
<dbReference type="STRING" id="27349.A0A0L6ULU1"/>
<feature type="compositionally biased region" description="Polar residues" evidence="1">
    <location>
        <begin position="1"/>
        <end position="24"/>
    </location>
</feature>
<dbReference type="PANTHER" id="PTHR33099">
    <property type="entry name" value="FE2OG DIOXYGENASE DOMAIN-CONTAINING PROTEIN"/>
    <property type="match status" value="1"/>
</dbReference>
<organism evidence="2 3">
    <name type="scientific">Puccinia sorghi</name>
    <dbReference type="NCBI Taxonomy" id="27349"/>
    <lineage>
        <taxon>Eukaryota</taxon>
        <taxon>Fungi</taxon>
        <taxon>Dikarya</taxon>
        <taxon>Basidiomycota</taxon>
        <taxon>Pucciniomycotina</taxon>
        <taxon>Pucciniomycetes</taxon>
        <taxon>Pucciniales</taxon>
        <taxon>Pucciniaceae</taxon>
        <taxon>Puccinia</taxon>
    </lineage>
</organism>
<evidence type="ECO:0008006" key="4">
    <source>
        <dbReference type="Google" id="ProtNLM"/>
    </source>
</evidence>
<sequence length="449" mass="50071">SPQDRCSIQSGPTEDSMLPSSSDLPQDGIMEGNVDYNVKLKTDLSRAFKAIDSVGRFAACGSFSTNPSAWLHVEGVGDIDLPLSEEQARQIIATSYRTPSNLGKAAPVDQQQPLGGISEISPDRLEFFDPNWQCFLLKLGHVVGKKLGVDVPIRMKLDKMVIYEKGAIPKPHTDGRDIRTIEKTRGMFGTLMISLPSAHTGGQVLVKYDDESMVLGETDNSMSFACWYSDVTHQFLPVQSGFRCVLLYNLATRPDRTRPTARALYLKGGPLRDTLKYWHRDLTNKNISNVPTHLYHAIGTKSAEIQTTGVNNKSTWISGLPHPKMPTAKGMAWSRALRGLVRGLPFEVFLAFLEKAETGPVWLPSEDEDDEYSYVESNASFHEIEEVEQTEFTVKSLESLDGTTVGREYEFDLKFCLEADPFMNSWAIVIVSHEAIVEYITRAAFDLTY</sequence>
<keyword evidence="3" id="KW-1185">Reference proteome</keyword>
<evidence type="ECO:0000313" key="2">
    <source>
        <dbReference type="EMBL" id="KNZ49247.1"/>
    </source>
</evidence>
<reference evidence="2 3" key="1">
    <citation type="submission" date="2015-08" db="EMBL/GenBank/DDBJ databases">
        <title>Next Generation Sequencing and Analysis of the Genome of Puccinia sorghi L Schw, the Causal Agent of Maize Common Rust.</title>
        <authorList>
            <person name="Rochi L."/>
            <person name="Burguener G."/>
            <person name="Darino M."/>
            <person name="Turjanski A."/>
            <person name="Kreff E."/>
            <person name="Dieguez M.J."/>
            <person name="Sacco F."/>
        </authorList>
    </citation>
    <scope>NUCLEOTIDE SEQUENCE [LARGE SCALE GENOMIC DNA]</scope>
    <source>
        <strain evidence="2 3">RO10H11247</strain>
    </source>
</reference>
<dbReference type="AlphaFoldDB" id="A0A0L6ULU1"/>
<evidence type="ECO:0000313" key="3">
    <source>
        <dbReference type="Proteomes" id="UP000037035"/>
    </source>
</evidence>
<protein>
    <recommendedName>
        <fullName evidence="4">Prolyl 4-hydroxylase alpha subunit Fe(2+) 2OG dioxygenase domain-containing protein</fullName>
    </recommendedName>
</protein>
<dbReference type="Proteomes" id="UP000037035">
    <property type="component" value="Unassembled WGS sequence"/>
</dbReference>
<name>A0A0L6ULU1_9BASI</name>
<feature type="region of interest" description="Disordered" evidence="1">
    <location>
        <begin position="1"/>
        <end position="27"/>
    </location>
</feature>
<feature type="non-terminal residue" evidence="2">
    <location>
        <position position="1"/>
    </location>
</feature>
<dbReference type="OrthoDB" id="2496295at2759"/>